<dbReference type="SUPFAM" id="SSF53822">
    <property type="entry name" value="Periplasmic binding protein-like I"/>
    <property type="match status" value="1"/>
</dbReference>
<dbReference type="CDD" id="cd06347">
    <property type="entry name" value="PBP1_ABC_LivK_ligand_binding-like"/>
    <property type="match status" value="1"/>
</dbReference>
<dbReference type="Pfam" id="PF13458">
    <property type="entry name" value="Peripla_BP_6"/>
    <property type="match status" value="1"/>
</dbReference>
<evidence type="ECO:0000313" key="6">
    <source>
        <dbReference type="Proteomes" id="UP001523003"/>
    </source>
</evidence>
<keyword evidence="6" id="KW-1185">Reference proteome</keyword>
<dbReference type="InterPro" id="IPR028081">
    <property type="entry name" value="Leu-bd"/>
</dbReference>
<dbReference type="RefSeq" id="WP_249677371.1">
    <property type="nucleotide sequence ID" value="NZ_JAMCOF010000009.1"/>
</dbReference>
<dbReference type="Proteomes" id="UP001523003">
    <property type="component" value="Unassembled WGS sequence"/>
</dbReference>
<keyword evidence="2" id="KW-0732">Signal</keyword>
<evidence type="ECO:0000259" key="4">
    <source>
        <dbReference type="Pfam" id="PF13458"/>
    </source>
</evidence>
<feature type="domain" description="Leucine-binding protein" evidence="4">
    <location>
        <begin position="25"/>
        <end position="365"/>
    </location>
</feature>
<dbReference type="PANTHER" id="PTHR30483">
    <property type="entry name" value="LEUCINE-SPECIFIC-BINDING PROTEIN"/>
    <property type="match status" value="1"/>
</dbReference>
<organism evidence="5 6">
    <name type="scientific">Bartonella bilalgolemii</name>
    <dbReference type="NCBI Taxonomy" id="2942911"/>
    <lineage>
        <taxon>Bacteria</taxon>
        <taxon>Pseudomonadati</taxon>
        <taxon>Pseudomonadota</taxon>
        <taxon>Alphaproteobacteria</taxon>
        <taxon>Hyphomicrobiales</taxon>
        <taxon>Bartonellaceae</taxon>
        <taxon>Bartonella</taxon>
    </lineage>
</organism>
<dbReference type="InterPro" id="IPR028082">
    <property type="entry name" value="Peripla_BP_I"/>
</dbReference>
<protein>
    <submittedName>
        <fullName evidence="5">ABC transporter substrate-binding protein</fullName>
    </submittedName>
</protein>
<comment type="similarity">
    <text evidence="1">Belongs to the leucine-binding protein family.</text>
</comment>
<evidence type="ECO:0000256" key="1">
    <source>
        <dbReference type="ARBA" id="ARBA00010062"/>
    </source>
</evidence>
<keyword evidence="3" id="KW-0029">Amino-acid transport</keyword>
<evidence type="ECO:0000313" key="5">
    <source>
        <dbReference type="EMBL" id="MCL6230066.1"/>
    </source>
</evidence>
<dbReference type="EMBL" id="JAMCOF010000009">
    <property type="protein sequence ID" value="MCL6230066.1"/>
    <property type="molecule type" value="Genomic_DNA"/>
</dbReference>
<name>A0ABT0P9J1_9HYPH</name>
<keyword evidence="3" id="KW-0813">Transport</keyword>
<accession>A0ABT0P9J1</accession>
<evidence type="ECO:0000256" key="2">
    <source>
        <dbReference type="ARBA" id="ARBA00022729"/>
    </source>
</evidence>
<dbReference type="PANTHER" id="PTHR30483:SF6">
    <property type="entry name" value="PERIPLASMIC BINDING PROTEIN OF ABC TRANSPORTER FOR NATURAL AMINO ACIDS"/>
    <property type="match status" value="1"/>
</dbReference>
<proteinExistence type="inferred from homology"/>
<evidence type="ECO:0000256" key="3">
    <source>
        <dbReference type="ARBA" id="ARBA00022970"/>
    </source>
</evidence>
<dbReference type="Gene3D" id="3.40.50.2300">
    <property type="match status" value="2"/>
</dbReference>
<sequence length="389" mass="42348">MQLRKILTVAFIIITFLTSASAKDPIKIGVYLPLTGQNAFGGKLELEGIQLAHKKTPEILGRKVELIVVDNKSDKVEAVNAVARLTANDKVNGIIGTYGSSLSLAGGEVSEKAKTPTIATSSTNPLVTQGKKYYFRACFTDSYQGIGAATYAIKTLHAKKAAILKDISNDYAIGLARYFISSFKKLGGEVISNLNYNSGDQDFSAALIQIIAQKPDILFIPSYFSEGAIIIKQARELGAKFRIMGGDAMDNPETIAIAGRAAEGFLHTTLPYNEAIPNMSKAAQEFTSKWKAVHPNKQPNINSALGYTAYMMFMQAIENAGSADRDQITAELSKLKDFQTPFGIISIDENHNPQVSIGVIEIKNGKRIYLNEIQSTDLKKTIQNNKLLN</sequence>
<gene>
    <name evidence="5" type="ORF">M4Z11_05575</name>
</gene>
<comment type="caution">
    <text evidence="5">The sequence shown here is derived from an EMBL/GenBank/DDBJ whole genome shotgun (WGS) entry which is preliminary data.</text>
</comment>
<reference evidence="5 6" key="1">
    <citation type="submission" date="2022-05" db="EMBL/GenBank/DDBJ databases">
        <title>Description of the Bartonella bilalgolemii sp. nov. Isolated from Apodemus uralensis (Pallas 1811).</title>
        <authorList>
            <person name="Zgheib R."/>
            <person name="Celebi B."/>
        </authorList>
    </citation>
    <scope>NUCLEOTIDE SEQUENCE [LARGE SCALE GENOMIC DNA]</scope>
    <source>
        <strain evidence="5 6">G70</strain>
    </source>
</reference>
<dbReference type="InterPro" id="IPR051010">
    <property type="entry name" value="BCAA_transport"/>
</dbReference>